<accession>A0A834SZF7</accession>
<dbReference type="EMBL" id="JAAIUW010000010">
    <property type="protein sequence ID" value="KAF7812546.1"/>
    <property type="molecule type" value="Genomic_DNA"/>
</dbReference>
<reference evidence="2" key="1">
    <citation type="submission" date="2020-09" db="EMBL/GenBank/DDBJ databases">
        <title>Genome-Enabled Discovery of Anthraquinone Biosynthesis in Senna tora.</title>
        <authorList>
            <person name="Kang S.-H."/>
            <person name="Pandey R.P."/>
            <person name="Lee C.-M."/>
            <person name="Sim J.-S."/>
            <person name="Jeong J.-T."/>
            <person name="Choi B.-S."/>
            <person name="Jung M."/>
            <person name="Ginzburg D."/>
            <person name="Zhao K."/>
            <person name="Won S.Y."/>
            <person name="Oh T.-J."/>
            <person name="Yu Y."/>
            <person name="Kim N.-H."/>
            <person name="Lee O.R."/>
            <person name="Lee T.-H."/>
            <person name="Bashyal P."/>
            <person name="Kim T.-S."/>
            <person name="Lee W.-H."/>
            <person name="Kawkins C."/>
            <person name="Kim C.-K."/>
            <person name="Kim J.S."/>
            <person name="Ahn B.O."/>
            <person name="Rhee S.Y."/>
            <person name="Sohng J.K."/>
        </authorList>
    </citation>
    <scope>NUCLEOTIDE SEQUENCE</scope>
    <source>
        <tissue evidence="2">Leaf</tissue>
    </source>
</reference>
<dbReference type="Proteomes" id="UP000634136">
    <property type="component" value="Unassembled WGS sequence"/>
</dbReference>
<evidence type="ECO:0000313" key="3">
    <source>
        <dbReference type="Proteomes" id="UP000634136"/>
    </source>
</evidence>
<keyword evidence="3" id="KW-1185">Reference proteome</keyword>
<feature type="compositionally biased region" description="Polar residues" evidence="1">
    <location>
        <begin position="1"/>
        <end position="11"/>
    </location>
</feature>
<protein>
    <submittedName>
        <fullName evidence="2">Uncharacterized protein</fullName>
    </submittedName>
</protein>
<proteinExistence type="predicted"/>
<sequence>MACANCTLNMHQSKDKKKNPQIASGISESTSYTRFAMKNRAHSSHYAGKEPKTRNLQQVFISFRIRAFRKQPPIVPR</sequence>
<comment type="caution">
    <text evidence="2">The sequence shown here is derived from an EMBL/GenBank/DDBJ whole genome shotgun (WGS) entry which is preliminary data.</text>
</comment>
<dbReference type="AlphaFoldDB" id="A0A834SZF7"/>
<feature type="region of interest" description="Disordered" evidence="1">
    <location>
        <begin position="1"/>
        <end position="26"/>
    </location>
</feature>
<organism evidence="2 3">
    <name type="scientific">Senna tora</name>
    <dbReference type="NCBI Taxonomy" id="362788"/>
    <lineage>
        <taxon>Eukaryota</taxon>
        <taxon>Viridiplantae</taxon>
        <taxon>Streptophyta</taxon>
        <taxon>Embryophyta</taxon>
        <taxon>Tracheophyta</taxon>
        <taxon>Spermatophyta</taxon>
        <taxon>Magnoliopsida</taxon>
        <taxon>eudicotyledons</taxon>
        <taxon>Gunneridae</taxon>
        <taxon>Pentapetalae</taxon>
        <taxon>rosids</taxon>
        <taxon>fabids</taxon>
        <taxon>Fabales</taxon>
        <taxon>Fabaceae</taxon>
        <taxon>Caesalpinioideae</taxon>
        <taxon>Cassia clade</taxon>
        <taxon>Senna</taxon>
    </lineage>
</organism>
<name>A0A834SZF7_9FABA</name>
<gene>
    <name evidence="2" type="ORF">G2W53_033522</name>
</gene>
<evidence type="ECO:0000313" key="2">
    <source>
        <dbReference type="EMBL" id="KAF7812546.1"/>
    </source>
</evidence>
<evidence type="ECO:0000256" key="1">
    <source>
        <dbReference type="SAM" id="MobiDB-lite"/>
    </source>
</evidence>